<dbReference type="Pfam" id="PF13644">
    <property type="entry name" value="DKNYY"/>
    <property type="match status" value="2"/>
</dbReference>
<dbReference type="RefSeq" id="WP_099440125.1">
    <property type="nucleotide sequence ID" value="NZ_CP024091.1"/>
</dbReference>
<dbReference type="KEGG" id="pgs:CPT03_17975"/>
<dbReference type="Proteomes" id="UP000223749">
    <property type="component" value="Chromosome"/>
</dbReference>
<evidence type="ECO:0008006" key="3">
    <source>
        <dbReference type="Google" id="ProtNLM"/>
    </source>
</evidence>
<sequence length="262" mass="30481">MYILATQTDFNELDQNSYYWTDGKTVFFRSNEIVGADIESFRFYTGPFAKDKARCYLGNDALEEADQESFEGINLSFARDRNFIWCASGKIDQADPKTFEVCDAGKFVLPVPSEMPGKLPIPELKFSYGYAKDKNRVYYFSVREGLSIIHNADPCSFISLNDGYFAYDKSHVFCQAREIEAADPNSWQRYGHGIFYSRGLEQVYYLHRKLQLADIETFEIVYPQNNAKRILRLAQDQYRHYWNGMEITTEEFEALNTSQQLK</sequence>
<evidence type="ECO:0000313" key="2">
    <source>
        <dbReference type="Proteomes" id="UP000223749"/>
    </source>
</evidence>
<evidence type="ECO:0000313" key="1">
    <source>
        <dbReference type="EMBL" id="ATP58220.1"/>
    </source>
</evidence>
<dbReference type="OrthoDB" id="661807at2"/>
<accession>A0A2D1U9G7</accession>
<keyword evidence="2" id="KW-1185">Reference proteome</keyword>
<name>A0A2D1U9G7_9SPHI</name>
<dbReference type="AlphaFoldDB" id="A0A2D1U9G7"/>
<proteinExistence type="predicted"/>
<reference evidence="1 2" key="1">
    <citation type="submission" date="2017-10" db="EMBL/GenBank/DDBJ databases">
        <title>Whole genome of Pedobacter ginsengisoli T01R-27 isolated from tomato rhizosphere.</title>
        <authorList>
            <person name="Weon H.-Y."/>
            <person name="Lee S.A."/>
            <person name="Sang M.K."/>
            <person name="Song J."/>
        </authorList>
    </citation>
    <scope>NUCLEOTIDE SEQUENCE [LARGE SCALE GENOMIC DNA]</scope>
    <source>
        <strain evidence="1 2">T01R-27</strain>
    </source>
</reference>
<protein>
    <recommendedName>
        <fullName evidence="3">DKNYY family protein</fullName>
    </recommendedName>
</protein>
<dbReference type="InterPro" id="IPR027375">
    <property type="entry name" value="DKNYY"/>
</dbReference>
<gene>
    <name evidence="1" type="ORF">CPT03_17975</name>
</gene>
<organism evidence="1 2">
    <name type="scientific">Pedobacter ginsengisoli</name>
    <dbReference type="NCBI Taxonomy" id="363852"/>
    <lineage>
        <taxon>Bacteria</taxon>
        <taxon>Pseudomonadati</taxon>
        <taxon>Bacteroidota</taxon>
        <taxon>Sphingobacteriia</taxon>
        <taxon>Sphingobacteriales</taxon>
        <taxon>Sphingobacteriaceae</taxon>
        <taxon>Pedobacter</taxon>
    </lineage>
</organism>
<dbReference type="EMBL" id="CP024091">
    <property type="protein sequence ID" value="ATP58220.1"/>
    <property type="molecule type" value="Genomic_DNA"/>
</dbReference>